<dbReference type="OrthoDB" id="10630951at2759"/>
<feature type="transmembrane region" description="Helical" evidence="1">
    <location>
        <begin position="60"/>
        <end position="83"/>
    </location>
</feature>
<evidence type="ECO:0000313" key="2">
    <source>
        <dbReference type="EMBL" id="ORY09941.1"/>
    </source>
</evidence>
<keyword evidence="1" id="KW-0812">Transmembrane</keyword>
<organism evidence="2 3">
    <name type="scientific">Neocallimastix californiae</name>
    <dbReference type="NCBI Taxonomy" id="1754190"/>
    <lineage>
        <taxon>Eukaryota</taxon>
        <taxon>Fungi</taxon>
        <taxon>Fungi incertae sedis</taxon>
        <taxon>Chytridiomycota</taxon>
        <taxon>Chytridiomycota incertae sedis</taxon>
        <taxon>Neocallimastigomycetes</taxon>
        <taxon>Neocallimastigales</taxon>
        <taxon>Neocallimastigaceae</taxon>
        <taxon>Neocallimastix</taxon>
    </lineage>
</organism>
<comment type="caution">
    <text evidence="2">The sequence shown here is derived from an EMBL/GenBank/DDBJ whole genome shotgun (WGS) entry which is preliminary data.</text>
</comment>
<name>A0A1Y1ZI70_9FUNG</name>
<keyword evidence="1" id="KW-0472">Membrane</keyword>
<dbReference type="Proteomes" id="UP000193920">
    <property type="component" value="Unassembled WGS sequence"/>
</dbReference>
<evidence type="ECO:0000256" key="1">
    <source>
        <dbReference type="SAM" id="Phobius"/>
    </source>
</evidence>
<evidence type="ECO:0000313" key="3">
    <source>
        <dbReference type="Proteomes" id="UP000193920"/>
    </source>
</evidence>
<feature type="transmembrane region" description="Helical" evidence="1">
    <location>
        <begin position="31"/>
        <end position="48"/>
    </location>
</feature>
<sequence length="116" mass="14179">MTTFKKEMYMECDFKFDNYIGYINQSFREPLAIPFYSYLLYDILIMIINIVTKNYSNPKILYHVNAIGTICYSVIIIYFLYILKLYNIYIMKRRTLYNNQTRIEFVSFSKNTYSYF</sequence>
<keyword evidence="3" id="KW-1185">Reference proteome</keyword>
<keyword evidence="1" id="KW-1133">Transmembrane helix</keyword>
<proteinExistence type="predicted"/>
<accession>A0A1Y1ZI70</accession>
<dbReference type="AlphaFoldDB" id="A0A1Y1ZI70"/>
<protein>
    <submittedName>
        <fullName evidence="2">Uncharacterized protein</fullName>
    </submittedName>
</protein>
<reference evidence="2 3" key="1">
    <citation type="submission" date="2016-08" db="EMBL/GenBank/DDBJ databases">
        <title>A Parts List for Fungal Cellulosomes Revealed by Comparative Genomics.</title>
        <authorList>
            <consortium name="DOE Joint Genome Institute"/>
            <person name="Haitjema C.H."/>
            <person name="Gilmore S.P."/>
            <person name="Henske J.K."/>
            <person name="Solomon K.V."/>
            <person name="De Groot R."/>
            <person name="Kuo A."/>
            <person name="Mondo S.J."/>
            <person name="Salamov A.A."/>
            <person name="Labutti K."/>
            <person name="Zhao Z."/>
            <person name="Chiniquy J."/>
            <person name="Barry K."/>
            <person name="Brewer H.M."/>
            <person name="Purvine S.O."/>
            <person name="Wright A.T."/>
            <person name="Boxma B."/>
            <person name="Van Alen T."/>
            <person name="Hackstein J.H."/>
            <person name="Baker S.E."/>
            <person name="Grigoriev I.V."/>
            <person name="O'Malley M.A."/>
        </authorList>
    </citation>
    <scope>NUCLEOTIDE SEQUENCE [LARGE SCALE GENOMIC DNA]</scope>
    <source>
        <strain evidence="2 3">G1</strain>
    </source>
</reference>
<gene>
    <name evidence="2" type="ORF">LY90DRAFT_518796</name>
</gene>
<dbReference type="EMBL" id="MCOG01000401">
    <property type="protein sequence ID" value="ORY09941.1"/>
    <property type="molecule type" value="Genomic_DNA"/>
</dbReference>